<evidence type="ECO:0000256" key="7">
    <source>
        <dbReference type="ARBA" id="ARBA00022741"/>
    </source>
</evidence>
<dbReference type="EC" id="2.7.11.-" evidence="14"/>
<keyword evidence="8 14" id="KW-0418">Kinase</keyword>
<dbReference type="InterPro" id="IPR011104">
    <property type="entry name" value="Hpr_kin/Pase_C"/>
</dbReference>
<comment type="miscellaneous">
    <text evidence="14">Both phosphorylation and phosphorolysis are carried out by the same active site and suggest a common mechanism for both reactions.</text>
</comment>
<dbReference type="FunFam" id="3.40.50.300:FF:000174">
    <property type="entry name" value="HPr kinase/phosphorylase"/>
    <property type="match status" value="1"/>
</dbReference>
<dbReference type="InterPro" id="IPR011126">
    <property type="entry name" value="Hpr_kin/Pase_Hpr_N"/>
</dbReference>
<dbReference type="SUPFAM" id="SSF75138">
    <property type="entry name" value="HprK N-terminal domain-like"/>
    <property type="match status" value="1"/>
</dbReference>
<dbReference type="CDD" id="cd01918">
    <property type="entry name" value="HprK_C"/>
    <property type="match status" value="1"/>
</dbReference>
<dbReference type="InterPro" id="IPR027417">
    <property type="entry name" value="P-loop_NTPase"/>
</dbReference>
<evidence type="ECO:0000259" key="16">
    <source>
        <dbReference type="Pfam" id="PF07475"/>
    </source>
</evidence>
<dbReference type="SUPFAM" id="SSF53795">
    <property type="entry name" value="PEP carboxykinase-like"/>
    <property type="match status" value="1"/>
</dbReference>
<organism evidence="17 18">
    <name type="scientific">Candidatus Alectryocaccomicrobium excrementavium</name>
    <dbReference type="NCBI Taxonomy" id="2840668"/>
    <lineage>
        <taxon>Bacteria</taxon>
        <taxon>Bacillati</taxon>
        <taxon>Bacillota</taxon>
        <taxon>Clostridia</taxon>
        <taxon>Candidatus Alectryocaccomicrobium</taxon>
    </lineage>
</organism>
<dbReference type="InterPro" id="IPR003755">
    <property type="entry name" value="HPr(Ser)_kin/Pase"/>
</dbReference>
<comment type="similarity">
    <text evidence="3 14">Belongs to the HPrK/P family.</text>
</comment>
<accession>A0A9D1G2T6</accession>
<dbReference type="GO" id="GO:0004712">
    <property type="term" value="F:protein serine/threonine/tyrosine kinase activity"/>
    <property type="evidence" value="ECO:0007669"/>
    <property type="project" value="UniProtKB-UniRule"/>
</dbReference>
<keyword evidence="10 14" id="KW-0460">Magnesium</keyword>
<dbReference type="GO" id="GO:0004674">
    <property type="term" value="F:protein serine/threonine kinase activity"/>
    <property type="evidence" value="ECO:0007669"/>
    <property type="project" value="UniProtKB-KW"/>
</dbReference>
<reference evidence="17" key="2">
    <citation type="journal article" date="2021" name="PeerJ">
        <title>Extensive microbial diversity within the chicken gut microbiome revealed by metagenomics and culture.</title>
        <authorList>
            <person name="Gilroy R."/>
            <person name="Ravi A."/>
            <person name="Getino M."/>
            <person name="Pursley I."/>
            <person name="Horton D.L."/>
            <person name="Alikhan N.F."/>
            <person name="Baker D."/>
            <person name="Gharbi K."/>
            <person name="Hall N."/>
            <person name="Watson M."/>
            <person name="Adriaenssens E.M."/>
            <person name="Foster-Nyarko E."/>
            <person name="Jarju S."/>
            <person name="Secka A."/>
            <person name="Antonio M."/>
            <person name="Oren A."/>
            <person name="Chaudhuri R.R."/>
            <person name="La Ragione R."/>
            <person name="Hildebrand F."/>
            <person name="Pallen M.J."/>
        </authorList>
    </citation>
    <scope>NUCLEOTIDE SEQUENCE</scope>
    <source>
        <strain evidence="17">13766</strain>
    </source>
</reference>
<feature type="binding site" evidence="14">
    <location>
        <begin position="151"/>
        <end position="158"/>
    </location>
    <ligand>
        <name>ATP</name>
        <dbReference type="ChEBI" id="CHEBI:30616"/>
    </ligand>
</feature>
<dbReference type="Pfam" id="PF07475">
    <property type="entry name" value="Hpr_kinase_C"/>
    <property type="match status" value="1"/>
</dbReference>
<evidence type="ECO:0000256" key="4">
    <source>
        <dbReference type="ARBA" id="ARBA00022527"/>
    </source>
</evidence>
<feature type="region of interest" description="Important for the catalytic mechanism of dephosphorylation" evidence="14">
    <location>
        <begin position="262"/>
        <end position="267"/>
    </location>
</feature>
<evidence type="ECO:0000256" key="14">
    <source>
        <dbReference type="HAMAP-Rule" id="MF_01249"/>
    </source>
</evidence>
<comment type="function">
    <text evidence="14">Catalyzes the ATP- as well as the pyrophosphate-dependent phosphorylation of a specific serine residue in HPr, a phosphocarrier protein of the phosphoenolpyruvate-dependent sugar phosphotransferase system (PTS). HprK/P also catalyzes the pyrophosphate-producing, inorganic phosphate-dependent dephosphorylation (phosphorolysis) of seryl-phosphorylated HPr (P-Ser-HPr). The two antagonistic activities of HprK/P are regulated by several intracellular metabolites, which change their concentration in response to the absence or presence of rapidly metabolisable carbon sources (glucose, fructose, etc.) in the growth medium. Therefore, by controlling the phosphorylation state of HPr, HPrK/P is a sensor enzyme that plays a major role in the regulation of carbon metabolism and sugar transport: it mediates carbon catabolite repression (CCR), and regulates PTS-catalyzed carbohydrate uptake and inducer exclusion.</text>
</comment>
<feature type="active site" evidence="14">
    <location>
        <position position="136"/>
    </location>
</feature>
<feature type="domain" description="HPr kinase/phosphorylase C-terminal" evidence="16">
    <location>
        <begin position="128"/>
        <end position="296"/>
    </location>
</feature>
<keyword evidence="4 14" id="KW-0723">Serine/threonine-protein kinase</keyword>
<dbReference type="GO" id="GO:0000287">
    <property type="term" value="F:magnesium ion binding"/>
    <property type="evidence" value="ECO:0007669"/>
    <property type="project" value="UniProtKB-UniRule"/>
</dbReference>
<feature type="active site" evidence="14">
    <location>
        <position position="157"/>
    </location>
</feature>
<protein>
    <recommendedName>
        <fullName evidence="14">HPr kinase/phosphorylase</fullName>
        <shortName evidence="14">HPrK/P</shortName>
        <ecNumber evidence="14">2.7.11.-</ecNumber>
        <ecNumber evidence="14">2.7.4.-</ecNumber>
    </recommendedName>
    <alternativeName>
        <fullName evidence="14">HPr(Ser) kinase/phosphorylase</fullName>
    </alternativeName>
</protein>
<proteinExistence type="inferred from homology"/>
<comment type="catalytic activity">
    <reaction evidence="13 14">
        <text>[HPr protein]-O-phospho-L-serine + phosphate + H(+) = [HPr protein]-L-serine + diphosphate</text>
        <dbReference type="Rhea" id="RHEA:46604"/>
        <dbReference type="Rhea" id="RHEA-COMP:11602"/>
        <dbReference type="Rhea" id="RHEA-COMP:11603"/>
        <dbReference type="ChEBI" id="CHEBI:15378"/>
        <dbReference type="ChEBI" id="CHEBI:29999"/>
        <dbReference type="ChEBI" id="CHEBI:33019"/>
        <dbReference type="ChEBI" id="CHEBI:43474"/>
        <dbReference type="ChEBI" id="CHEBI:83421"/>
    </reaction>
</comment>
<dbReference type="PANTHER" id="PTHR30305:SF1">
    <property type="entry name" value="HPR KINASE_PHOSPHORYLASE"/>
    <property type="match status" value="1"/>
</dbReference>
<keyword evidence="9 14" id="KW-0067">ATP-binding</keyword>
<evidence type="ECO:0000256" key="9">
    <source>
        <dbReference type="ARBA" id="ARBA00022840"/>
    </source>
</evidence>
<sequence length="311" mass="34665">MVNSYDLVRALKLDTLVKSKTPALNIETPEVNRPGLQLAGYWDYFACERPQLLGKAETSYLEMLPCEERHARIAKLLSFDLPCVIICRNLECFPEMLSIAQERGIPVYRTEQSTTKAQIALISFLNNYLAPHQTCHGGLVDIAGVGLLITGDSGVGKSETALELIKRGHRLVADDVVNIRRVSDNRLVGEAPEMIRHFMEIRGIGIIDIATMYGVGAIIRSKSIDMNVHLELWQKGKEYDRLGLNEVTTTILGVEVPKLVIPIHPGRNLAIVMEVAARNLRLKQMGYNAAQEIDKRLGARLARAVNENENE</sequence>
<dbReference type="EMBL" id="DVJN01000258">
    <property type="protein sequence ID" value="HIS94014.1"/>
    <property type="molecule type" value="Genomic_DNA"/>
</dbReference>
<evidence type="ECO:0000259" key="15">
    <source>
        <dbReference type="Pfam" id="PF02603"/>
    </source>
</evidence>
<comment type="catalytic activity">
    <reaction evidence="1 14">
        <text>[HPr protein]-L-serine + ATP = [HPr protein]-O-phospho-L-serine + ADP + H(+)</text>
        <dbReference type="Rhea" id="RHEA:46600"/>
        <dbReference type="Rhea" id="RHEA-COMP:11602"/>
        <dbReference type="Rhea" id="RHEA-COMP:11603"/>
        <dbReference type="ChEBI" id="CHEBI:15378"/>
        <dbReference type="ChEBI" id="CHEBI:29999"/>
        <dbReference type="ChEBI" id="CHEBI:30616"/>
        <dbReference type="ChEBI" id="CHEBI:83421"/>
        <dbReference type="ChEBI" id="CHEBI:456216"/>
    </reaction>
</comment>
<evidence type="ECO:0000256" key="10">
    <source>
        <dbReference type="ARBA" id="ARBA00022842"/>
    </source>
</evidence>
<feature type="binding site" evidence="14">
    <location>
        <position position="158"/>
    </location>
    <ligand>
        <name>Mg(2+)</name>
        <dbReference type="ChEBI" id="CHEBI:18420"/>
    </ligand>
</feature>
<dbReference type="GO" id="GO:0006109">
    <property type="term" value="P:regulation of carbohydrate metabolic process"/>
    <property type="evidence" value="ECO:0007669"/>
    <property type="project" value="UniProtKB-UniRule"/>
</dbReference>
<feature type="active site" evidence="14">
    <location>
        <position position="241"/>
    </location>
</feature>
<dbReference type="NCBIfam" id="TIGR00679">
    <property type="entry name" value="hpr-ser"/>
    <property type="match status" value="1"/>
</dbReference>
<gene>
    <name evidence="14" type="primary">hprK</name>
    <name evidence="17" type="ORF">IAA84_13465</name>
</gene>
<keyword evidence="12 14" id="KW-0119">Carbohydrate metabolism</keyword>
<dbReference type="GO" id="GO:0000155">
    <property type="term" value="F:phosphorelay sensor kinase activity"/>
    <property type="evidence" value="ECO:0007669"/>
    <property type="project" value="InterPro"/>
</dbReference>
<dbReference type="HAMAP" id="MF_01249">
    <property type="entry name" value="HPr_kinase"/>
    <property type="match status" value="1"/>
</dbReference>
<comment type="domain">
    <text evidence="14">The Walker A ATP-binding motif also binds Pi and PPi.</text>
</comment>
<dbReference type="InterPro" id="IPR028979">
    <property type="entry name" value="Ser_kin/Pase_Hpr-like_N_sf"/>
</dbReference>
<dbReference type="PANTHER" id="PTHR30305">
    <property type="entry name" value="PROTEIN YJDM-RELATED"/>
    <property type="match status" value="1"/>
</dbReference>
<keyword evidence="11 14" id="KW-0511">Multifunctional enzyme</keyword>
<evidence type="ECO:0000256" key="3">
    <source>
        <dbReference type="ARBA" id="ARBA00006883"/>
    </source>
</evidence>
<evidence type="ECO:0000256" key="5">
    <source>
        <dbReference type="ARBA" id="ARBA00022679"/>
    </source>
</evidence>
<keyword evidence="6 14" id="KW-0479">Metal-binding</keyword>
<evidence type="ECO:0000313" key="17">
    <source>
        <dbReference type="EMBL" id="HIS94014.1"/>
    </source>
</evidence>
<comment type="caution">
    <text evidence="17">The sequence shown here is derived from an EMBL/GenBank/DDBJ whole genome shotgun (WGS) entry which is preliminary data.</text>
</comment>
<evidence type="ECO:0000256" key="13">
    <source>
        <dbReference type="ARBA" id="ARBA00047657"/>
    </source>
</evidence>
<keyword evidence="7 14" id="KW-0547">Nucleotide-binding</keyword>
<dbReference type="Gene3D" id="3.40.1390.20">
    <property type="entry name" value="HprK N-terminal domain-like"/>
    <property type="match status" value="1"/>
</dbReference>
<evidence type="ECO:0000256" key="11">
    <source>
        <dbReference type="ARBA" id="ARBA00023268"/>
    </source>
</evidence>
<feature type="binding site" evidence="14">
    <location>
        <position position="200"/>
    </location>
    <ligand>
        <name>Mg(2+)</name>
        <dbReference type="ChEBI" id="CHEBI:18420"/>
    </ligand>
</feature>
<evidence type="ECO:0000256" key="8">
    <source>
        <dbReference type="ARBA" id="ARBA00022777"/>
    </source>
</evidence>
<evidence type="ECO:0000256" key="12">
    <source>
        <dbReference type="ARBA" id="ARBA00023277"/>
    </source>
</evidence>
<comment type="subunit">
    <text evidence="14">Homohexamer.</text>
</comment>
<comment type="cofactor">
    <cofactor evidence="2 14">
        <name>Mg(2+)</name>
        <dbReference type="ChEBI" id="CHEBI:18420"/>
    </cofactor>
</comment>
<evidence type="ECO:0000256" key="1">
    <source>
        <dbReference type="ARBA" id="ARBA00001120"/>
    </source>
</evidence>
<reference evidence="17" key="1">
    <citation type="submission" date="2020-10" db="EMBL/GenBank/DDBJ databases">
        <authorList>
            <person name="Gilroy R."/>
        </authorList>
    </citation>
    <scope>NUCLEOTIDE SEQUENCE</scope>
    <source>
        <strain evidence="17">13766</strain>
    </source>
</reference>
<dbReference type="Proteomes" id="UP000824140">
    <property type="component" value="Unassembled WGS sequence"/>
</dbReference>
<evidence type="ECO:0000256" key="6">
    <source>
        <dbReference type="ARBA" id="ARBA00022723"/>
    </source>
</evidence>
<evidence type="ECO:0000256" key="2">
    <source>
        <dbReference type="ARBA" id="ARBA00001946"/>
    </source>
</evidence>
<feature type="region of interest" description="Important for the catalytic mechanism of both phosphorylation and dephosphorylation" evidence="14">
    <location>
        <begin position="199"/>
        <end position="208"/>
    </location>
</feature>
<dbReference type="Pfam" id="PF02603">
    <property type="entry name" value="Hpr_kinase_N"/>
    <property type="match status" value="1"/>
</dbReference>
<dbReference type="AlphaFoldDB" id="A0A9D1G2T6"/>
<feature type="active site" description="Proton acceptor; for phosphorylation activity. Proton donor; for dephosphorylation activity" evidence="14">
    <location>
        <position position="175"/>
    </location>
</feature>
<keyword evidence="5 14" id="KW-0808">Transferase</keyword>
<name>A0A9D1G2T6_9FIRM</name>
<dbReference type="EC" id="2.7.4.-" evidence="14"/>
<dbReference type="GO" id="GO:0005524">
    <property type="term" value="F:ATP binding"/>
    <property type="evidence" value="ECO:0007669"/>
    <property type="project" value="UniProtKB-UniRule"/>
</dbReference>
<feature type="domain" description="HPr(Ser) kinase/phosphorylase N-terminal" evidence="15">
    <location>
        <begin position="6"/>
        <end position="125"/>
    </location>
</feature>
<dbReference type="Gene3D" id="3.40.50.300">
    <property type="entry name" value="P-loop containing nucleotide triphosphate hydrolases"/>
    <property type="match status" value="1"/>
</dbReference>
<evidence type="ECO:0000313" key="18">
    <source>
        <dbReference type="Proteomes" id="UP000824140"/>
    </source>
</evidence>